<protein>
    <recommendedName>
        <fullName evidence="3">Cell division protein</fullName>
    </recommendedName>
</protein>
<evidence type="ECO:0008006" key="3">
    <source>
        <dbReference type="Google" id="ProtNLM"/>
    </source>
</evidence>
<dbReference type="EMBL" id="ABIB01000002">
    <property type="protein sequence ID" value="EDP97717.1"/>
    <property type="molecule type" value="Genomic_DNA"/>
</dbReference>
<keyword evidence="2" id="KW-1185">Reference proteome</keyword>
<proteinExistence type="predicted"/>
<dbReference type="eggNOG" id="COG4276">
    <property type="taxonomic scope" value="Bacteria"/>
</dbReference>
<dbReference type="RefSeq" id="WP_007096765.1">
    <property type="nucleotide sequence ID" value="NZ_CP142125.1"/>
</dbReference>
<dbReference type="STRING" id="391587.KAOT1_21182"/>
<evidence type="ECO:0000313" key="1">
    <source>
        <dbReference type="EMBL" id="EDP97717.1"/>
    </source>
</evidence>
<organism evidence="1 2">
    <name type="scientific">Kordia algicida OT-1</name>
    <dbReference type="NCBI Taxonomy" id="391587"/>
    <lineage>
        <taxon>Bacteria</taxon>
        <taxon>Pseudomonadati</taxon>
        <taxon>Bacteroidota</taxon>
        <taxon>Flavobacteriia</taxon>
        <taxon>Flavobacteriales</taxon>
        <taxon>Flavobacteriaceae</taxon>
        <taxon>Kordia</taxon>
    </lineage>
</organism>
<dbReference type="Proteomes" id="UP000002945">
    <property type="component" value="Unassembled WGS sequence"/>
</dbReference>
<accession>A9DMI9</accession>
<gene>
    <name evidence="1" type="ORF">KAOT1_21182</name>
</gene>
<name>A9DMI9_9FLAO</name>
<dbReference type="InterPro" id="IPR023393">
    <property type="entry name" value="START-like_dom_sf"/>
</dbReference>
<dbReference type="HOGENOM" id="CLU_112936_0_0_10"/>
<dbReference type="Gene3D" id="3.30.530.20">
    <property type="match status" value="1"/>
</dbReference>
<dbReference type="CDD" id="cd07820">
    <property type="entry name" value="SRPBCC_3"/>
    <property type="match status" value="1"/>
</dbReference>
<dbReference type="AlphaFoldDB" id="A9DMI9"/>
<evidence type="ECO:0000313" key="2">
    <source>
        <dbReference type="Proteomes" id="UP000002945"/>
    </source>
</evidence>
<dbReference type="SUPFAM" id="SSF55961">
    <property type="entry name" value="Bet v1-like"/>
    <property type="match status" value="1"/>
</dbReference>
<reference evidence="1 2" key="1">
    <citation type="journal article" date="2011" name="J. Bacteriol.">
        <title>Genome sequence of the algicidal bacterium Kordia algicida OT-1.</title>
        <authorList>
            <person name="Lee H.S."/>
            <person name="Kang S.G."/>
            <person name="Kwon K.K."/>
            <person name="Lee J.H."/>
            <person name="Kim S.J."/>
        </authorList>
    </citation>
    <scope>NUCLEOTIDE SEQUENCE [LARGE SCALE GENOMIC DNA]</scope>
    <source>
        <strain evidence="1 2">OT-1</strain>
    </source>
</reference>
<dbReference type="OrthoDB" id="9801773at2"/>
<sequence>MTTIRLKTFIKAPILTVFDLSRDISVHETSTKNTREKAIAGKTSGKINLGETVTWRAKHFGMYLKHTSLISEFKSPNYFVDEMIAGVFKSFRHEHIFEETENETEMIDILTYEVPYGIVGQLFNYLILKRYLTKFLLQRNNHIKQTAEM</sequence>
<comment type="caution">
    <text evidence="1">The sequence shown here is derived from an EMBL/GenBank/DDBJ whole genome shotgun (WGS) entry which is preliminary data.</text>
</comment>